<evidence type="ECO:0000256" key="6">
    <source>
        <dbReference type="ARBA" id="ARBA00034245"/>
    </source>
</evidence>
<evidence type="ECO:0000256" key="8">
    <source>
        <dbReference type="ARBA" id="ARBA00049016"/>
    </source>
</evidence>
<comment type="subcellular location">
    <subcellularLocation>
        <location evidence="1">Cell membrane</location>
        <topology evidence="1">Multi-pass membrane protein</topology>
    </subcellularLocation>
</comment>
<comment type="similarity">
    <text evidence="10">Belongs to the FNT transporter (TC 1.A.16) family.</text>
</comment>
<keyword evidence="11" id="KW-0732">Signal</keyword>
<evidence type="ECO:0000313" key="12">
    <source>
        <dbReference type="EMBL" id="KAL3794813.1"/>
    </source>
</evidence>
<dbReference type="AlphaFoldDB" id="A0ABD3Q307"/>
<comment type="catalytic activity">
    <reaction evidence="8">
        <text>formate(in) + H(+)(in) = formate(out) + H(+)(out)</text>
        <dbReference type="Rhea" id="RHEA:80887"/>
        <dbReference type="ChEBI" id="CHEBI:15378"/>
        <dbReference type="ChEBI" id="CHEBI:15740"/>
    </reaction>
</comment>
<sequence length="130" mass="13267">MVPFRSGLLACLLASTSSAFAFKPVTHSTSLAQQHGTTVNRSPINLSMSGGQVAVPDLKPPAAIYEGAVAAGAAKASASWAKIFKLGIAAGCHIGFGSYLAITVGGACPQIAEANPGLQKVRKYMYTASK</sequence>
<dbReference type="PANTHER" id="PTHR30520:SF6">
    <property type="entry name" value="FORMATE_NITRATE FAMILY TRANSPORTER (EUROFUNG)"/>
    <property type="match status" value="1"/>
</dbReference>
<comment type="catalytic activity">
    <reaction evidence="7">
        <text>pyruvate(out) + H(+)(out) = pyruvate(in) + H(+)(in)</text>
        <dbReference type="Rhea" id="RHEA:64720"/>
        <dbReference type="ChEBI" id="CHEBI:15361"/>
        <dbReference type="ChEBI" id="CHEBI:15378"/>
    </reaction>
</comment>
<feature type="chain" id="PRO_5044862477" evidence="11">
    <location>
        <begin position="22"/>
        <end position="130"/>
    </location>
</feature>
<comment type="catalytic activity">
    <reaction evidence="6">
        <text>(S)-lactate(in) + H(+)(in) = (S)-lactate(out) + H(+)(out)</text>
        <dbReference type="Rhea" id="RHEA:29415"/>
        <dbReference type="ChEBI" id="CHEBI:15378"/>
        <dbReference type="ChEBI" id="CHEBI:16651"/>
    </reaction>
</comment>
<name>A0ABD3Q307_9STRA</name>
<dbReference type="GO" id="GO:0005886">
    <property type="term" value="C:plasma membrane"/>
    <property type="evidence" value="ECO:0007669"/>
    <property type="project" value="UniProtKB-SubCell"/>
</dbReference>
<dbReference type="Proteomes" id="UP001530315">
    <property type="component" value="Unassembled WGS sequence"/>
</dbReference>
<reference evidence="12 13" key="1">
    <citation type="submission" date="2024-10" db="EMBL/GenBank/DDBJ databases">
        <title>Updated reference genomes for cyclostephanoid diatoms.</title>
        <authorList>
            <person name="Roberts W.R."/>
            <person name="Alverson A.J."/>
        </authorList>
    </citation>
    <scope>NUCLEOTIDE SEQUENCE [LARGE SCALE GENOMIC DNA]</scope>
    <source>
        <strain evidence="12 13">AJA276-08</strain>
    </source>
</reference>
<accession>A0ABD3Q307</accession>
<gene>
    <name evidence="12" type="ORF">ACHAW5_005234</name>
</gene>
<organism evidence="12 13">
    <name type="scientific">Stephanodiscus triporus</name>
    <dbReference type="NCBI Taxonomy" id="2934178"/>
    <lineage>
        <taxon>Eukaryota</taxon>
        <taxon>Sar</taxon>
        <taxon>Stramenopiles</taxon>
        <taxon>Ochrophyta</taxon>
        <taxon>Bacillariophyta</taxon>
        <taxon>Coscinodiscophyceae</taxon>
        <taxon>Thalassiosirophycidae</taxon>
        <taxon>Stephanodiscales</taxon>
        <taxon>Stephanodiscaceae</taxon>
        <taxon>Stephanodiscus</taxon>
    </lineage>
</organism>
<evidence type="ECO:0000256" key="4">
    <source>
        <dbReference type="ARBA" id="ARBA00022989"/>
    </source>
</evidence>
<keyword evidence="13" id="KW-1185">Reference proteome</keyword>
<dbReference type="PANTHER" id="PTHR30520">
    <property type="entry name" value="FORMATE TRANSPORTER-RELATED"/>
    <property type="match status" value="1"/>
</dbReference>
<evidence type="ECO:0000256" key="10">
    <source>
        <dbReference type="ARBA" id="ARBA00049660"/>
    </source>
</evidence>
<comment type="subunit">
    <text evidence="2">Homopentamer.</text>
</comment>
<keyword evidence="3" id="KW-0812">Transmembrane</keyword>
<dbReference type="EMBL" id="JALLAZ020000452">
    <property type="protein sequence ID" value="KAL3794813.1"/>
    <property type="molecule type" value="Genomic_DNA"/>
</dbReference>
<evidence type="ECO:0000256" key="2">
    <source>
        <dbReference type="ARBA" id="ARBA00011255"/>
    </source>
</evidence>
<dbReference type="InterPro" id="IPR023271">
    <property type="entry name" value="Aquaporin-like"/>
</dbReference>
<evidence type="ECO:0000256" key="1">
    <source>
        <dbReference type="ARBA" id="ARBA00004651"/>
    </source>
</evidence>
<proteinExistence type="inferred from homology"/>
<evidence type="ECO:0000256" key="9">
    <source>
        <dbReference type="ARBA" id="ARBA00049088"/>
    </source>
</evidence>
<evidence type="ECO:0000256" key="11">
    <source>
        <dbReference type="SAM" id="SignalP"/>
    </source>
</evidence>
<dbReference type="Gene3D" id="1.20.1080.10">
    <property type="entry name" value="Glycerol uptake facilitator protein"/>
    <property type="match status" value="1"/>
</dbReference>
<evidence type="ECO:0000313" key="13">
    <source>
        <dbReference type="Proteomes" id="UP001530315"/>
    </source>
</evidence>
<comment type="caution">
    <text evidence="12">The sequence shown here is derived from an EMBL/GenBank/DDBJ whole genome shotgun (WGS) entry which is preliminary data.</text>
</comment>
<comment type="catalytic activity">
    <reaction evidence="9">
        <text>acetate(out) + H(+)(out) = acetate(in) + H(+)(in)</text>
        <dbReference type="Rhea" id="RHEA:71803"/>
        <dbReference type="ChEBI" id="CHEBI:15378"/>
        <dbReference type="ChEBI" id="CHEBI:30089"/>
    </reaction>
</comment>
<protein>
    <submittedName>
        <fullName evidence="12">Uncharacterized protein</fullName>
    </submittedName>
</protein>
<dbReference type="InterPro" id="IPR000292">
    <property type="entry name" value="For/NO2_transpt"/>
</dbReference>
<evidence type="ECO:0000256" key="7">
    <source>
        <dbReference type="ARBA" id="ARBA00047693"/>
    </source>
</evidence>
<keyword evidence="5" id="KW-0472">Membrane</keyword>
<evidence type="ECO:0000256" key="3">
    <source>
        <dbReference type="ARBA" id="ARBA00022692"/>
    </source>
</evidence>
<evidence type="ECO:0000256" key="5">
    <source>
        <dbReference type="ARBA" id="ARBA00023136"/>
    </source>
</evidence>
<feature type="signal peptide" evidence="11">
    <location>
        <begin position="1"/>
        <end position="21"/>
    </location>
</feature>
<keyword evidence="4" id="KW-1133">Transmembrane helix</keyword>